<organism evidence="1 2">
    <name type="scientific">Portunus trituberculatus</name>
    <name type="common">Swimming crab</name>
    <name type="synonym">Neptunus trituberculatus</name>
    <dbReference type="NCBI Taxonomy" id="210409"/>
    <lineage>
        <taxon>Eukaryota</taxon>
        <taxon>Metazoa</taxon>
        <taxon>Ecdysozoa</taxon>
        <taxon>Arthropoda</taxon>
        <taxon>Crustacea</taxon>
        <taxon>Multicrustacea</taxon>
        <taxon>Malacostraca</taxon>
        <taxon>Eumalacostraca</taxon>
        <taxon>Eucarida</taxon>
        <taxon>Decapoda</taxon>
        <taxon>Pleocyemata</taxon>
        <taxon>Brachyura</taxon>
        <taxon>Eubrachyura</taxon>
        <taxon>Portunoidea</taxon>
        <taxon>Portunidae</taxon>
        <taxon>Portuninae</taxon>
        <taxon>Portunus</taxon>
    </lineage>
</organism>
<sequence>MKTKSLLKRPRTRSLIGALGCATTINPMFNIPPVSPRGRDFFLLIHSDPSCPASRSLAPSRLPCTQSVEWVQNLVKLDISRFLQDADVS</sequence>
<dbReference type="Proteomes" id="UP000324222">
    <property type="component" value="Unassembled WGS sequence"/>
</dbReference>
<dbReference type="EMBL" id="VSRR010001928">
    <property type="protein sequence ID" value="MPC28528.1"/>
    <property type="molecule type" value="Genomic_DNA"/>
</dbReference>
<protein>
    <submittedName>
        <fullName evidence="1">Uncharacterized protein</fullName>
    </submittedName>
</protein>
<gene>
    <name evidence="1" type="ORF">E2C01_021735</name>
</gene>
<comment type="caution">
    <text evidence="1">The sequence shown here is derived from an EMBL/GenBank/DDBJ whole genome shotgun (WGS) entry which is preliminary data.</text>
</comment>
<reference evidence="1 2" key="1">
    <citation type="submission" date="2019-05" db="EMBL/GenBank/DDBJ databases">
        <title>Another draft genome of Portunus trituberculatus and its Hox gene families provides insights of decapod evolution.</title>
        <authorList>
            <person name="Jeong J.-H."/>
            <person name="Song I."/>
            <person name="Kim S."/>
            <person name="Choi T."/>
            <person name="Kim D."/>
            <person name="Ryu S."/>
            <person name="Kim W."/>
        </authorList>
    </citation>
    <scope>NUCLEOTIDE SEQUENCE [LARGE SCALE GENOMIC DNA]</scope>
    <source>
        <tissue evidence="1">Muscle</tissue>
    </source>
</reference>
<keyword evidence="2" id="KW-1185">Reference proteome</keyword>
<accession>A0A5B7E467</accession>
<dbReference type="AlphaFoldDB" id="A0A5B7E467"/>
<proteinExistence type="predicted"/>
<name>A0A5B7E467_PORTR</name>
<evidence type="ECO:0000313" key="1">
    <source>
        <dbReference type="EMBL" id="MPC28528.1"/>
    </source>
</evidence>
<evidence type="ECO:0000313" key="2">
    <source>
        <dbReference type="Proteomes" id="UP000324222"/>
    </source>
</evidence>